<gene>
    <name evidence="1" type="ORF">HMPREF3192_00819</name>
</gene>
<protein>
    <submittedName>
        <fullName evidence="1">Uncharacterized protein</fullName>
    </submittedName>
</protein>
<accession>A0A133XUU9</accession>
<evidence type="ECO:0000313" key="1">
    <source>
        <dbReference type="EMBL" id="KXB34720.1"/>
    </source>
</evidence>
<dbReference type="PANTHER" id="PTHR33295:SF18">
    <property type="entry name" value="AAA+ ATPASE DOMAIN-CONTAINING PROTEIN"/>
    <property type="match status" value="1"/>
</dbReference>
<organism evidence="1 2">
    <name type="scientific">Atopobium deltae</name>
    <dbReference type="NCBI Taxonomy" id="1393034"/>
    <lineage>
        <taxon>Bacteria</taxon>
        <taxon>Bacillati</taxon>
        <taxon>Actinomycetota</taxon>
        <taxon>Coriobacteriia</taxon>
        <taxon>Coriobacteriales</taxon>
        <taxon>Atopobiaceae</taxon>
        <taxon>Atopobium</taxon>
    </lineage>
</organism>
<reference evidence="2" key="1">
    <citation type="submission" date="2016-01" db="EMBL/GenBank/DDBJ databases">
        <authorList>
            <person name="Mitreva M."/>
            <person name="Pepin K.H."/>
            <person name="Mihindukulasuriya K.A."/>
            <person name="Fulton R."/>
            <person name="Fronick C."/>
            <person name="O'Laughlin M."/>
            <person name="Miner T."/>
            <person name="Herter B."/>
            <person name="Rosa B.A."/>
            <person name="Cordes M."/>
            <person name="Tomlinson C."/>
            <person name="Wollam A."/>
            <person name="Palsikar V.B."/>
            <person name="Mardis E.R."/>
            <person name="Wilson R.K."/>
        </authorList>
    </citation>
    <scope>NUCLEOTIDE SEQUENCE [LARGE SCALE GENOMIC DNA]</scope>
    <source>
        <strain evidence="2">DNF00019</strain>
    </source>
</reference>
<dbReference type="PANTHER" id="PTHR33295">
    <property type="entry name" value="ATPASE"/>
    <property type="match status" value="1"/>
</dbReference>
<name>A0A133XUU9_9ACTN</name>
<dbReference type="PATRIC" id="fig|1393034.3.peg.791"/>
<keyword evidence="2" id="KW-1185">Reference proteome</keyword>
<proteinExistence type="predicted"/>
<dbReference type="EMBL" id="LSCR01000012">
    <property type="protein sequence ID" value="KXB34720.1"/>
    <property type="molecule type" value="Genomic_DNA"/>
</dbReference>
<dbReference type="STRING" id="1393034.HMPREF3192_00819"/>
<dbReference type="AlphaFoldDB" id="A0A133XUU9"/>
<evidence type="ECO:0000313" key="2">
    <source>
        <dbReference type="Proteomes" id="UP000070675"/>
    </source>
</evidence>
<sequence>MFKLFKQRLLKTGIPTNNIISIALDDDQQRELRDPYALSDYVRQRCTNPQEKYVLLLDEIQYAIAKDELKNTNEPVKRYNIKNKRYFEYPSKFYCTDIGLRNVRLGLRQQEQTELRPFDAIDDSFTKIVISKSYGKRWFDKKGILRLGILDFLLDTFLLDN</sequence>
<comment type="caution">
    <text evidence="1">The sequence shown here is derived from an EMBL/GenBank/DDBJ whole genome shotgun (WGS) entry which is preliminary data.</text>
</comment>
<dbReference type="Proteomes" id="UP000070675">
    <property type="component" value="Unassembled WGS sequence"/>
</dbReference>